<dbReference type="RefSeq" id="XP_013903048.1">
    <property type="nucleotide sequence ID" value="XM_014047594.1"/>
</dbReference>
<protein>
    <submittedName>
        <fullName evidence="2">Uncharacterized protein</fullName>
    </submittedName>
</protein>
<dbReference type="AlphaFoldDB" id="A0A0D2LBB7"/>
<dbReference type="KEGG" id="mng:MNEG_3928"/>
<dbReference type="EMBL" id="KK100738">
    <property type="protein sequence ID" value="KIZ04029.1"/>
    <property type="molecule type" value="Genomic_DNA"/>
</dbReference>
<evidence type="ECO:0000313" key="3">
    <source>
        <dbReference type="Proteomes" id="UP000054498"/>
    </source>
</evidence>
<keyword evidence="1" id="KW-0472">Membrane</keyword>
<name>A0A0D2LBB7_9CHLO</name>
<evidence type="ECO:0000256" key="1">
    <source>
        <dbReference type="SAM" id="Phobius"/>
    </source>
</evidence>
<keyword evidence="3" id="KW-1185">Reference proteome</keyword>
<keyword evidence="1" id="KW-0812">Transmembrane</keyword>
<keyword evidence="1" id="KW-1133">Transmembrane helix</keyword>
<sequence>MHETKRAVSQGAALLVVPEQFFHAVMRQAPSGLEMLFARMVGVAMVYKAALAHILKGAAEADRLGATTAQRIMLGFLLRGISNLMAFRQIASCWAAFQYPVVLFLFPSLLLFSFGVNLLAFEPYNPFFLAKLLFPVGVGLLLGLLIPQPAAAGPAGFHADAPTWLKTGVLAGALPSKMASRAAGVAKVGVKAANKIAPRWMRTQIINKSYAIAMPKEAGPGLAKTITRKVSGLTLGCTAGL</sequence>
<organism evidence="2 3">
    <name type="scientific">Monoraphidium neglectum</name>
    <dbReference type="NCBI Taxonomy" id="145388"/>
    <lineage>
        <taxon>Eukaryota</taxon>
        <taxon>Viridiplantae</taxon>
        <taxon>Chlorophyta</taxon>
        <taxon>core chlorophytes</taxon>
        <taxon>Chlorophyceae</taxon>
        <taxon>CS clade</taxon>
        <taxon>Sphaeropleales</taxon>
        <taxon>Selenastraceae</taxon>
        <taxon>Monoraphidium</taxon>
    </lineage>
</organism>
<reference evidence="2 3" key="1">
    <citation type="journal article" date="2013" name="BMC Genomics">
        <title>Reconstruction of the lipid metabolism for the microalga Monoraphidium neglectum from its genome sequence reveals characteristics suitable for biofuel production.</title>
        <authorList>
            <person name="Bogen C."/>
            <person name="Al-Dilaimi A."/>
            <person name="Albersmeier A."/>
            <person name="Wichmann J."/>
            <person name="Grundmann M."/>
            <person name="Rupp O."/>
            <person name="Lauersen K.J."/>
            <person name="Blifernez-Klassen O."/>
            <person name="Kalinowski J."/>
            <person name="Goesmann A."/>
            <person name="Mussgnug J.H."/>
            <person name="Kruse O."/>
        </authorList>
    </citation>
    <scope>NUCLEOTIDE SEQUENCE [LARGE SCALE GENOMIC DNA]</scope>
    <source>
        <strain evidence="2 3">SAG 48.87</strain>
    </source>
</reference>
<dbReference type="Proteomes" id="UP000054498">
    <property type="component" value="Unassembled WGS sequence"/>
</dbReference>
<dbReference type="GeneID" id="25736806"/>
<gene>
    <name evidence="2" type="ORF">MNEG_3928</name>
</gene>
<proteinExistence type="predicted"/>
<evidence type="ECO:0000313" key="2">
    <source>
        <dbReference type="EMBL" id="KIZ04029.1"/>
    </source>
</evidence>
<feature type="transmembrane region" description="Helical" evidence="1">
    <location>
        <begin position="128"/>
        <end position="146"/>
    </location>
</feature>
<accession>A0A0D2LBB7</accession>